<dbReference type="EMBL" id="VGLS01000016">
    <property type="protein sequence ID" value="MBM3222400.1"/>
    <property type="molecule type" value="Genomic_DNA"/>
</dbReference>
<dbReference type="Gene3D" id="2.160.20.80">
    <property type="entry name" value="E3 ubiquitin-protein ligase SopA"/>
    <property type="match status" value="1"/>
</dbReference>
<dbReference type="Gene3D" id="3.90.420.10">
    <property type="entry name" value="Oxidoreductase, molybdopterin-binding domain"/>
    <property type="match status" value="1"/>
</dbReference>
<evidence type="ECO:0000313" key="2">
    <source>
        <dbReference type="EMBL" id="MBM3222400.1"/>
    </source>
</evidence>
<dbReference type="InterPro" id="IPR001646">
    <property type="entry name" value="5peptide_repeat"/>
</dbReference>
<dbReference type="Pfam" id="PF00174">
    <property type="entry name" value="Oxidored_molyb"/>
    <property type="match status" value="1"/>
</dbReference>
<dbReference type="SUPFAM" id="SSF56524">
    <property type="entry name" value="Oxidoreductase molybdopterin-binding domain"/>
    <property type="match status" value="1"/>
</dbReference>
<proteinExistence type="predicted"/>
<evidence type="ECO:0000313" key="3">
    <source>
        <dbReference type="Proteomes" id="UP000712673"/>
    </source>
</evidence>
<dbReference type="Proteomes" id="UP000712673">
    <property type="component" value="Unassembled WGS sequence"/>
</dbReference>
<sequence>MPQLPPRQQATQKFPVVGEREPSPEALDLQRWRLTISGEVAQPHTWTYAEVQQLPQIEVTHDMHCVTRWSRLGCRWRGVALTTIAALVEPTPAARFVQCVAYSPRQHDASLPMHVCLQEGALLAWEMDGEALSVPHGYPLRLVVPSRYLYKSVKWVREIRFLSQDVLGYWERVGGYHNGADFWREERYVSGNLSPQQVERLRATADVRPYQQHVLLSLDLRQVHWPGAHLAGAQLKNCTLAGSDLRGADLRGANLTNSDLQGANLRGADLSDADLEGVLLMGADLRDCSMRRARLAAAEFWREGLPAAMVAGLDIHGAAVDDLLEDQQVFLRQQHVVV</sequence>
<name>A0A937VZA2_UNCTE</name>
<accession>A0A937VZA2</accession>
<organism evidence="2 3">
    <name type="scientific">Tectimicrobiota bacterium</name>
    <dbReference type="NCBI Taxonomy" id="2528274"/>
    <lineage>
        <taxon>Bacteria</taxon>
        <taxon>Pseudomonadati</taxon>
        <taxon>Nitrospinota/Tectimicrobiota group</taxon>
        <taxon>Candidatus Tectimicrobiota</taxon>
    </lineage>
</organism>
<protein>
    <submittedName>
        <fullName evidence="2">Nitrate reductase</fullName>
    </submittedName>
</protein>
<feature type="domain" description="Oxidoreductase molybdopterin-binding" evidence="1">
    <location>
        <begin position="24"/>
        <end position="170"/>
    </location>
</feature>
<dbReference type="InterPro" id="IPR000572">
    <property type="entry name" value="OxRdtase_Mopterin-bd_dom"/>
</dbReference>
<dbReference type="InterPro" id="IPR036374">
    <property type="entry name" value="OxRdtase_Mopterin-bd_sf"/>
</dbReference>
<gene>
    <name evidence="2" type="ORF">FJZ47_01155</name>
</gene>
<evidence type="ECO:0000259" key="1">
    <source>
        <dbReference type="Pfam" id="PF00174"/>
    </source>
</evidence>
<comment type="caution">
    <text evidence="2">The sequence shown here is derived from an EMBL/GenBank/DDBJ whole genome shotgun (WGS) entry which is preliminary data.</text>
</comment>
<dbReference type="SUPFAM" id="SSF141571">
    <property type="entry name" value="Pentapeptide repeat-like"/>
    <property type="match status" value="1"/>
</dbReference>
<dbReference type="AlphaFoldDB" id="A0A937VZA2"/>
<dbReference type="PANTHER" id="PTHR43032:SF4">
    <property type="entry name" value="OXIDOREDUCTASE MOLYBDOPTERIN-BINDING DOMAIN-CONTAINING PROTEIN"/>
    <property type="match status" value="1"/>
</dbReference>
<dbReference type="PANTHER" id="PTHR43032">
    <property type="entry name" value="PROTEIN-METHIONINE-SULFOXIDE REDUCTASE"/>
    <property type="match status" value="1"/>
</dbReference>
<reference evidence="2" key="1">
    <citation type="submission" date="2019-03" db="EMBL/GenBank/DDBJ databases">
        <title>Lake Tanganyika Metagenome-Assembled Genomes (MAGs).</title>
        <authorList>
            <person name="Tran P."/>
        </authorList>
    </citation>
    <scope>NUCLEOTIDE SEQUENCE</scope>
    <source>
        <strain evidence="2">K_DeepCast_65m_m2_066</strain>
    </source>
</reference>
<dbReference type="Pfam" id="PF00805">
    <property type="entry name" value="Pentapeptide"/>
    <property type="match status" value="1"/>
</dbReference>